<sequence>MGSAGDDYEYVFPDISVENERLAGQHAGIKVGMGGRLCMAPLDLTRPNLRIFDGGTSDGYWLDDLKKELAHPETCDLIGGDVTGERFPTNPPPGVKLEVQSSTGPFPSDWLQSFDLVHQRLTLAGLGNQSEHCVEQLMSLVKPGGWIQLVELDNSSHEPNGPAVKTLGALVARLAEGMGADLKYRGGGMEKWVRDKGFIRVGSVLAPVCMGAECPVPNMRDQTTKAFSFTAEQLIKACKRFPGGLKVMTDEEAEGLVGRLEDELRTRGGYFPVRVVWGKRPVDQ</sequence>
<comment type="caution">
    <text evidence="1">The sequence shown here is derived from an EMBL/GenBank/DDBJ whole genome shotgun (WGS) entry which is preliminary data.</text>
</comment>
<dbReference type="AlphaFoldDB" id="A0A9W8U781"/>
<proteinExistence type="predicted"/>
<organism evidence="1 2">
    <name type="scientific">Fusarium irregulare</name>
    <dbReference type="NCBI Taxonomy" id="2494466"/>
    <lineage>
        <taxon>Eukaryota</taxon>
        <taxon>Fungi</taxon>
        <taxon>Dikarya</taxon>
        <taxon>Ascomycota</taxon>
        <taxon>Pezizomycotina</taxon>
        <taxon>Sordariomycetes</taxon>
        <taxon>Hypocreomycetidae</taxon>
        <taxon>Hypocreales</taxon>
        <taxon>Nectriaceae</taxon>
        <taxon>Fusarium</taxon>
        <taxon>Fusarium incarnatum-equiseti species complex</taxon>
    </lineage>
</organism>
<reference evidence="1" key="1">
    <citation type="submission" date="2022-10" db="EMBL/GenBank/DDBJ databases">
        <title>Fusarium specimens isolated from Avocado Roots.</title>
        <authorList>
            <person name="Stajich J."/>
            <person name="Roper C."/>
            <person name="Heimlech-Rivalta G."/>
        </authorList>
    </citation>
    <scope>NUCLEOTIDE SEQUENCE</scope>
    <source>
        <strain evidence="1">CF00143</strain>
    </source>
</reference>
<evidence type="ECO:0000313" key="1">
    <source>
        <dbReference type="EMBL" id="KAJ4007936.1"/>
    </source>
</evidence>
<dbReference type="OrthoDB" id="184880at2759"/>
<dbReference type="SUPFAM" id="SSF53335">
    <property type="entry name" value="S-adenosyl-L-methionine-dependent methyltransferases"/>
    <property type="match status" value="1"/>
</dbReference>
<accession>A0A9W8U781</accession>
<keyword evidence="2" id="KW-1185">Reference proteome</keyword>
<dbReference type="InterPro" id="IPR029063">
    <property type="entry name" value="SAM-dependent_MTases_sf"/>
</dbReference>
<dbReference type="EMBL" id="JAPDHF010000016">
    <property type="protein sequence ID" value="KAJ4007936.1"/>
    <property type="molecule type" value="Genomic_DNA"/>
</dbReference>
<evidence type="ECO:0008006" key="3">
    <source>
        <dbReference type="Google" id="ProtNLM"/>
    </source>
</evidence>
<gene>
    <name evidence="1" type="ORF">NW766_009748</name>
</gene>
<dbReference type="Gene3D" id="3.40.50.150">
    <property type="entry name" value="Vaccinia Virus protein VP39"/>
    <property type="match status" value="1"/>
</dbReference>
<protein>
    <recommendedName>
        <fullName evidence="3">Methyltransferase</fullName>
    </recommendedName>
</protein>
<name>A0A9W8U781_9HYPO</name>
<dbReference type="Proteomes" id="UP001152130">
    <property type="component" value="Unassembled WGS sequence"/>
</dbReference>
<evidence type="ECO:0000313" key="2">
    <source>
        <dbReference type="Proteomes" id="UP001152130"/>
    </source>
</evidence>